<dbReference type="CDD" id="cd07989">
    <property type="entry name" value="LPLAT_AGPAT-like"/>
    <property type="match status" value="1"/>
</dbReference>
<keyword evidence="2 6" id="KW-0808">Transferase</keyword>
<dbReference type="PANTHER" id="PTHR10434:SF40">
    <property type="entry name" value="1-ACYL-SN-GLYCEROL-3-PHOSPHATE ACYLTRANSFERASE"/>
    <property type="match status" value="1"/>
</dbReference>
<dbReference type="EMBL" id="JACCBY010000001">
    <property type="protein sequence ID" value="NYD88407.1"/>
    <property type="molecule type" value="Genomic_DNA"/>
</dbReference>
<name>A0A7Y9FJZ5_9SPHN</name>
<evidence type="ECO:0000256" key="1">
    <source>
        <dbReference type="ARBA" id="ARBA00005189"/>
    </source>
</evidence>
<organism evidence="6 7">
    <name type="scientific">Sphingomonas melonis</name>
    <dbReference type="NCBI Taxonomy" id="152682"/>
    <lineage>
        <taxon>Bacteria</taxon>
        <taxon>Pseudomonadati</taxon>
        <taxon>Pseudomonadota</taxon>
        <taxon>Alphaproteobacteria</taxon>
        <taxon>Sphingomonadales</taxon>
        <taxon>Sphingomonadaceae</taxon>
        <taxon>Sphingomonas</taxon>
    </lineage>
</organism>
<dbReference type="GO" id="GO:0006654">
    <property type="term" value="P:phosphatidic acid biosynthetic process"/>
    <property type="evidence" value="ECO:0007669"/>
    <property type="project" value="TreeGrafter"/>
</dbReference>
<dbReference type="SMART" id="SM00563">
    <property type="entry name" value="PlsC"/>
    <property type="match status" value="1"/>
</dbReference>
<keyword evidence="4" id="KW-0812">Transmembrane</keyword>
<keyword evidence="7" id="KW-1185">Reference proteome</keyword>
<dbReference type="Proteomes" id="UP000517753">
    <property type="component" value="Unassembled WGS sequence"/>
</dbReference>
<keyword evidence="4" id="KW-1133">Transmembrane helix</keyword>
<protein>
    <submittedName>
        <fullName evidence="6">1-acyl-sn-glycerol-3-phosphate acyltransferase</fullName>
        <ecNumber evidence="6">2.3.1.51</ecNumber>
    </submittedName>
</protein>
<dbReference type="RefSeq" id="WP_179507009.1">
    <property type="nucleotide sequence ID" value="NZ_JACCBY010000001.1"/>
</dbReference>
<evidence type="ECO:0000256" key="3">
    <source>
        <dbReference type="ARBA" id="ARBA00023315"/>
    </source>
</evidence>
<feature type="transmembrane region" description="Helical" evidence="4">
    <location>
        <begin position="12"/>
        <end position="30"/>
    </location>
</feature>
<accession>A0A7Y9FJZ5</accession>
<gene>
    <name evidence="6" type="ORF">HD841_000176</name>
</gene>
<evidence type="ECO:0000256" key="4">
    <source>
        <dbReference type="SAM" id="Phobius"/>
    </source>
</evidence>
<evidence type="ECO:0000313" key="6">
    <source>
        <dbReference type="EMBL" id="NYD88407.1"/>
    </source>
</evidence>
<dbReference type="InterPro" id="IPR002123">
    <property type="entry name" value="Plipid/glycerol_acylTrfase"/>
</dbReference>
<reference evidence="6 7" key="2">
    <citation type="submission" date="2020-08" db="EMBL/GenBank/DDBJ databases">
        <title>The Agave Microbiome: Exploring the role of microbial communities in plant adaptations to desert environments.</title>
        <authorList>
            <person name="Partida-Martinez L.P."/>
        </authorList>
    </citation>
    <scope>NUCLEOTIDE SEQUENCE [LARGE SCALE GENOMIC DNA]</scope>
    <source>
        <strain evidence="6 7">AS2.3</strain>
    </source>
</reference>
<dbReference type="Pfam" id="PF01553">
    <property type="entry name" value="Acyltransferase"/>
    <property type="match status" value="1"/>
</dbReference>
<comment type="pathway">
    <text evidence="1">Lipid metabolism.</text>
</comment>
<keyword evidence="3 6" id="KW-0012">Acyltransferase</keyword>
<keyword evidence="4" id="KW-0472">Membrane</keyword>
<comment type="caution">
    <text evidence="6">The sequence shown here is derived from an EMBL/GenBank/DDBJ whole genome shotgun (WGS) entry which is preliminary data.</text>
</comment>
<dbReference type="SUPFAM" id="SSF69593">
    <property type="entry name" value="Glycerol-3-phosphate (1)-acyltransferase"/>
    <property type="match status" value="1"/>
</dbReference>
<feature type="domain" description="Phospholipid/glycerol acyltransferase" evidence="5">
    <location>
        <begin position="69"/>
        <end position="183"/>
    </location>
</feature>
<proteinExistence type="predicted"/>
<dbReference type="PANTHER" id="PTHR10434">
    <property type="entry name" value="1-ACYL-SN-GLYCEROL-3-PHOSPHATE ACYLTRANSFERASE"/>
    <property type="match status" value="1"/>
</dbReference>
<dbReference type="EC" id="2.3.1.51" evidence="6"/>
<dbReference type="AlphaFoldDB" id="A0A7Y9FJZ5"/>
<dbReference type="GO" id="GO:0003841">
    <property type="term" value="F:1-acylglycerol-3-phosphate O-acyltransferase activity"/>
    <property type="evidence" value="ECO:0007669"/>
    <property type="project" value="UniProtKB-EC"/>
</dbReference>
<sequence length="241" mass="26532">MNRLRTILFEMVFYALSVPIVLSVPVSALFGRRAVIRHAHVWAAMHRLLYRTIMGIRVRVEGQVPPGTYFFAAKHQAMFETLELQLLLGGPAMVIKRELSRIPFWGWAAMRYGGIIADREASASALRSMMRAAKALKAEGRSILIYPEGTRVAPGEQPPLQSGFAGLYRALGLPVVPIALDTGLVWPRHGAKRPGIVTIRIGEVIPPGLPREEIEARVHAAINVLDRGRAELEVVKVPPAA</sequence>
<reference evidence="6 7" key="1">
    <citation type="submission" date="2020-07" db="EMBL/GenBank/DDBJ databases">
        <authorList>
            <person name="Partida-Martinez L."/>
            <person name="Huntemann M."/>
            <person name="Clum A."/>
            <person name="Wang J."/>
            <person name="Palaniappan K."/>
            <person name="Ritter S."/>
            <person name="Chen I.-M."/>
            <person name="Stamatis D."/>
            <person name="Reddy T."/>
            <person name="O'Malley R."/>
            <person name="Daum C."/>
            <person name="Shapiro N."/>
            <person name="Ivanova N."/>
            <person name="Kyrpides N."/>
            <person name="Woyke T."/>
        </authorList>
    </citation>
    <scope>NUCLEOTIDE SEQUENCE [LARGE SCALE GENOMIC DNA]</scope>
    <source>
        <strain evidence="6 7">AS2.3</strain>
    </source>
</reference>
<evidence type="ECO:0000259" key="5">
    <source>
        <dbReference type="SMART" id="SM00563"/>
    </source>
</evidence>
<evidence type="ECO:0000256" key="2">
    <source>
        <dbReference type="ARBA" id="ARBA00022679"/>
    </source>
</evidence>
<evidence type="ECO:0000313" key="7">
    <source>
        <dbReference type="Proteomes" id="UP000517753"/>
    </source>
</evidence>